<evidence type="ECO:0000313" key="20">
    <source>
        <dbReference type="Proteomes" id="UP000019486"/>
    </source>
</evidence>
<dbReference type="SUPFAM" id="SSF55874">
    <property type="entry name" value="ATPase domain of HSP90 chaperone/DNA topoisomerase II/histidine kinase"/>
    <property type="match status" value="1"/>
</dbReference>
<dbReference type="GO" id="GO:0005524">
    <property type="term" value="F:ATP binding"/>
    <property type="evidence" value="ECO:0007669"/>
    <property type="project" value="UniProtKB-KW"/>
</dbReference>
<dbReference type="Gene3D" id="1.20.120.160">
    <property type="entry name" value="HPT domain"/>
    <property type="match status" value="1"/>
</dbReference>
<proteinExistence type="predicted"/>
<organism evidence="19 20">
    <name type="scientific">Skermanella stibiiresistens SB22</name>
    <dbReference type="NCBI Taxonomy" id="1385369"/>
    <lineage>
        <taxon>Bacteria</taxon>
        <taxon>Pseudomonadati</taxon>
        <taxon>Pseudomonadota</taxon>
        <taxon>Alphaproteobacteria</taxon>
        <taxon>Rhodospirillales</taxon>
        <taxon>Azospirillaceae</taxon>
        <taxon>Skermanella</taxon>
    </lineage>
</organism>
<comment type="catalytic activity">
    <reaction evidence="1">
        <text>ATP + protein L-histidine = ADP + protein N-phospho-L-histidine.</text>
        <dbReference type="EC" id="2.7.13.3"/>
    </reaction>
</comment>
<dbReference type="PANTHER" id="PTHR45339">
    <property type="entry name" value="HYBRID SIGNAL TRANSDUCTION HISTIDINE KINASE J"/>
    <property type="match status" value="1"/>
</dbReference>
<evidence type="ECO:0000259" key="16">
    <source>
        <dbReference type="PROSITE" id="PS50109"/>
    </source>
</evidence>
<dbReference type="PANTHER" id="PTHR45339:SF5">
    <property type="entry name" value="HISTIDINE KINASE"/>
    <property type="match status" value="1"/>
</dbReference>
<evidence type="ECO:0000256" key="10">
    <source>
        <dbReference type="ARBA" id="ARBA00022989"/>
    </source>
</evidence>
<dbReference type="InterPro" id="IPR011006">
    <property type="entry name" value="CheY-like_superfamily"/>
</dbReference>
<evidence type="ECO:0000256" key="5">
    <source>
        <dbReference type="ARBA" id="ARBA00022679"/>
    </source>
</evidence>
<evidence type="ECO:0000259" key="17">
    <source>
        <dbReference type="PROSITE" id="PS50110"/>
    </source>
</evidence>
<evidence type="ECO:0000259" key="18">
    <source>
        <dbReference type="PROSITE" id="PS50894"/>
    </source>
</evidence>
<feature type="modified residue" description="4-aspartylphosphate" evidence="14">
    <location>
        <position position="693"/>
    </location>
</feature>
<feature type="transmembrane region" description="Helical" evidence="15">
    <location>
        <begin position="72"/>
        <end position="93"/>
    </location>
</feature>
<evidence type="ECO:0000256" key="12">
    <source>
        <dbReference type="ARBA" id="ARBA00023136"/>
    </source>
</evidence>
<dbReference type="FunFam" id="3.30.565.10:FF:000010">
    <property type="entry name" value="Sensor histidine kinase RcsC"/>
    <property type="match status" value="1"/>
</dbReference>
<gene>
    <name evidence="19" type="ORF">N825_21260</name>
</gene>
<evidence type="ECO:0000256" key="13">
    <source>
        <dbReference type="PROSITE-ProRule" id="PRU00110"/>
    </source>
</evidence>
<evidence type="ECO:0000256" key="4">
    <source>
        <dbReference type="ARBA" id="ARBA00022553"/>
    </source>
</evidence>
<dbReference type="SUPFAM" id="SSF47384">
    <property type="entry name" value="Homodimeric domain of signal transducing histidine kinase"/>
    <property type="match status" value="1"/>
</dbReference>
<comment type="caution">
    <text evidence="19">The sequence shown here is derived from an EMBL/GenBank/DDBJ whole genome shotgun (WGS) entry which is preliminary data.</text>
</comment>
<protein>
    <recommendedName>
        <fullName evidence="3">histidine kinase</fullName>
        <ecNumber evidence="3">2.7.13.3</ecNumber>
    </recommendedName>
</protein>
<dbReference type="Proteomes" id="UP000019486">
    <property type="component" value="Unassembled WGS sequence"/>
</dbReference>
<dbReference type="InterPro" id="IPR005467">
    <property type="entry name" value="His_kinase_dom"/>
</dbReference>
<dbReference type="PROSITE" id="PS50894">
    <property type="entry name" value="HPT"/>
    <property type="match status" value="1"/>
</dbReference>
<dbReference type="Gene3D" id="1.10.287.130">
    <property type="match status" value="1"/>
</dbReference>
<evidence type="ECO:0000256" key="14">
    <source>
        <dbReference type="PROSITE-ProRule" id="PRU00169"/>
    </source>
</evidence>
<keyword evidence="6 15" id="KW-0812">Transmembrane</keyword>
<evidence type="ECO:0000256" key="8">
    <source>
        <dbReference type="ARBA" id="ARBA00022777"/>
    </source>
</evidence>
<dbReference type="GO" id="GO:0005886">
    <property type="term" value="C:plasma membrane"/>
    <property type="evidence" value="ECO:0007669"/>
    <property type="project" value="UniProtKB-SubCell"/>
</dbReference>
<dbReference type="EMBL" id="AVFL01000030">
    <property type="protein sequence ID" value="EWY37119.1"/>
    <property type="molecule type" value="Genomic_DNA"/>
</dbReference>
<keyword evidence="5" id="KW-0808">Transferase</keyword>
<dbReference type="SUPFAM" id="SSF52172">
    <property type="entry name" value="CheY-like"/>
    <property type="match status" value="1"/>
</dbReference>
<feature type="domain" description="Histidine kinase" evidence="16">
    <location>
        <begin position="245"/>
        <end position="470"/>
    </location>
</feature>
<dbReference type="InterPro" id="IPR003661">
    <property type="entry name" value="HisK_dim/P_dom"/>
</dbReference>
<dbReference type="Pfam" id="PF00512">
    <property type="entry name" value="HisKA"/>
    <property type="match status" value="1"/>
</dbReference>
<dbReference type="CDD" id="cd00082">
    <property type="entry name" value="HisKA"/>
    <property type="match status" value="1"/>
</dbReference>
<feature type="transmembrane region" description="Helical" evidence="15">
    <location>
        <begin position="99"/>
        <end position="122"/>
    </location>
</feature>
<dbReference type="PRINTS" id="PR00344">
    <property type="entry name" value="BCTRLSENSOR"/>
</dbReference>
<keyword evidence="7" id="KW-0547">Nucleotide-binding</keyword>
<dbReference type="InterPro" id="IPR036641">
    <property type="entry name" value="HPT_dom_sf"/>
</dbReference>
<evidence type="ECO:0000256" key="15">
    <source>
        <dbReference type="SAM" id="Phobius"/>
    </source>
</evidence>
<dbReference type="SMART" id="SM00387">
    <property type="entry name" value="HATPase_c"/>
    <property type="match status" value="1"/>
</dbReference>
<name>W9GTP3_9PROT</name>
<dbReference type="Pfam" id="PF00072">
    <property type="entry name" value="Response_reg"/>
    <property type="match status" value="1"/>
</dbReference>
<dbReference type="CDD" id="cd17546">
    <property type="entry name" value="REC_hyHK_CKI1_RcsC-like"/>
    <property type="match status" value="1"/>
</dbReference>
<dbReference type="SUPFAM" id="SSF47226">
    <property type="entry name" value="Histidine-containing phosphotransfer domain, HPT domain"/>
    <property type="match status" value="1"/>
</dbReference>
<dbReference type="STRING" id="1385369.N825_21260"/>
<feature type="domain" description="Response regulatory" evidence="17">
    <location>
        <begin position="644"/>
        <end position="761"/>
    </location>
</feature>
<keyword evidence="8" id="KW-0418">Kinase</keyword>
<feature type="domain" description="HPt" evidence="18">
    <location>
        <begin position="816"/>
        <end position="910"/>
    </location>
</feature>
<keyword evidence="20" id="KW-1185">Reference proteome</keyword>
<keyword evidence="9" id="KW-0067">ATP-binding</keyword>
<dbReference type="EC" id="2.7.13.3" evidence="3"/>
<sequence length="910" mass="97935">MILLICAVFGIGGFEFVLREAGLWSSAPLEGAGLVTTLVAPPALAGLLAFRMRLAGMRRLLAARSDSEHEQIVIRILLVSLILAYVLSLILAGGAADHLVWSVLILPTVFAGAWLLLVHLLLEPAPSVPRRLVGNLLDMTMVSAFLQIGGDIAAPWYLIYLWVTFGNGFRYGPRFLMSSAVLGAIGFAWVIHVTPFWLEIPHVSYGLLAALVVLPAYVARLIRQLTEAKVQAEAANRAKGRFLATVSHELRTPLTAIIGMGDMMMNTRLDGEQREMGATINASAKQLLSLITDVLDFSQLEEAKLAIDTGPFDLHRVLHDTRLMLRGQARAKRLTLRLAIDSAVPRRVIGDDRRLQQALTNLLANAVKFTEDGDVTLSVRMIKGAPERVGGRVVLEFRVSDTGIGIAPQHLDRIFDRFTQAEDDINRRYGGTGLGLAISRQLIELMGGTISVASELHRGSEFWITLPLNLPSNLDGAESPVRAAASLPVTALPVTVGAPARVTAIRAALDSDRGGPTVGETGGETGGITDSLDADALLSTALRAGEGSPVLLIPVDALDDQTNALEAWLESGEGVERAVVVLVGAPPMEAVRRARGWRAELVLSCSDEGGQVAKALEVAGGLAVIAAGAANPSIPLERLGRRCRILVAEDNAINRRVIEKILQRAGHDAIFASDGDEALDLLDRTRFDIVLMDMNMPAVSGLDVARMYRFTHTDRPHLPIVALTAEATEAARRQCAEAGMDAFLTKPVDPQALFSTIARLVDAHSEPAGSTPAVSAAADLPPLGPVLPSLSDQGPGFDEPSIDVTALDRLRSVDDDPAFLSQIADEFVRDAEELLGELEHAWACGDLHAFKDHAHSLRSSASYVGAAPMVRMLLSCRDLSRENLTDQGYRRVRDIQAEFVRVRASLRELA</sequence>
<evidence type="ECO:0000256" key="1">
    <source>
        <dbReference type="ARBA" id="ARBA00000085"/>
    </source>
</evidence>
<comment type="subcellular location">
    <subcellularLocation>
        <location evidence="2">Membrane</location>
    </subcellularLocation>
</comment>
<dbReference type="Gene3D" id="3.40.50.2300">
    <property type="match status" value="1"/>
</dbReference>
<feature type="transmembrane region" description="Helical" evidence="15">
    <location>
        <begin position="205"/>
        <end position="222"/>
    </location>
</feature>
<dbReference type="CDD" id="cd16922">
    <property type="entry name" value="HATPase_EvgS-ArcB-TorS-like"/>
    <property type="match status" value="1"/>
</dbReference>
<dbReference type="PATRIC" id="fig|1385369.3.peg.5793"/>
<evidence type="ECO:0000313" key="19">
    <source>
        <dbReference type="EMBL" id="EWY37119.1"/>
    </source>
</evidence>
<feature type="transmembrane region" description="Helical" evidence="15">
    <location>
        <begin position="29"/>
        <end position="51"/>
    </location>
</feature>
<keyword evidence="10 15" id="KW-1133">Transmembrane helix</keyword>
<feature type="transmembrane region" description="Helical" evidence="15">
    <location>
        <begin position="175"/>
        <end position="198"/>
    </location>
</feature>
<dbReference type="Pfam" id="PF02518">
    <property type="entry name" value="HATPase_c"/>
    <property type="match status" value="1"/>
</dbReference>
<dbReference type="SMART" id="SM00388">
    <property type="entry name" value="HisKA"/>
    <property type="match status" value="1"/>
</dbReference>
<evidence type="ECO:0000256" key="3">
    <source>
        <dbReference type="ARBA" id="ARBA00012438"/>
    </source>
</evidence>
<dbReference type="PROSITE" id="PS50109">
    <property type="entry name" value="HIS_KIN"/>
    <property type="match status" value="1"/>
</dbReference>
<keyword evidence="12 15" id="KW-0472">Membrane</keyword>
<accession>W9GTP3</accession>
<evidence type="ECO:0000256" key="11">
    <source>
        <dbReference type="ARBA" id="ARBA00023012"/>
    </source>
</evidence>
<dbReference type="SMART" id="SM00448">
    <property type="entry name" value="REC"/>
    <property type="match status" value="1"/>
</dbReference>
<evidence type="ECO:0000256" key="9">
    <source>
        <dbReference type="ARBA" id="ARBA00022840"/>
    </source>
</evidence>
<dbReference type="InterPro" id="IPR004358">
    <property type="entry name" value="Sig_transdc_His_kin-like_C"/>
</dbReference>
<dbReference type="Gene3D" id="3.30.565.10">
    <property type="entry name" value="Histidine kinase-like ATPase, C-terminal domain"/>
    <property type="match status" value="1"/>
</dbReference>
<dbReference type="PROSITE" id="PS50110">
    <property type="entry name" value="RESPONSE_REGULATORY"/>
    <property type="match status" value="1"/>
</dbReference>
<evidence type="ECO:0000256" key="2">
    <source>
        <dbReference type="ARBA" id="ARBA00004370"/>
    </source>
</evidence>
<dbReference type="AlphaFoldDB" id="W9GTP3"/>
<dbReference type="Pfam" id="PF01627">
    <property type="entry name" value="Hpt"/>
    <property type="match status" value="1"/>
</dbReference>
<feature type="transmembrane region" description="Helical" evidence="15">
    <location>
        <begin position="142"/>
        <end position="163"/>
    </location>
</feature>
<dbReference type="InterPro" id="IPR036097">
    <property type="entry name" value="HisK_dim/P_sf"/>
</dbReference>
<dbReference type="InterPro" id="IPR003594">
    <property type="entry name" value="HATPase_dom"/>
</dbReference>
<evidence type="ECO:0000256" key="6">
    <source>
        <dbReference type="ARBA" id="ARBA00022692"/>
    </source>
</evidence>
<reference evidence="19 20" key="1">
    <citation type="submission" date="2013-08" db="EMBL/GenBank/DDBJ databases">
        <title>The genome sequence of Skermanella stibiiresistens.</title>
        <authorList>
            <person name="Zhu W."/>
            <person name="Wang G."/>
        </authorList>
    </citation>
    <scope>NUCLEOTIDE SEQUENCE [LARGE SCALE GENOMIC DNA]</scope>
    <source>
        <strain evidence="19 20">SB22</strain>
    </source>
</reference>
<dbReference type="FunFam" id="1.10.287.130:FF:000004">
    <property type="entry name" value="Ethylene receptor 1"/>
    <property type="match status" value="1"/>
</dbReference>
<dbReference type="InterPro" id="IPR036890">
    <property type="entry name" value="HATPase_C_sf"/>
</dbReference>
<dbReference type="InterPro" id="IPR001789">
    <property type="entry name" value="Sig_transdc_resp-reg_receiver"/>
</dbReference>
<dbReference type="InterPro" id="IPR008207">
    <property type="entry name" value="Sig_transdc_His_kin_Hpt_dom"/>
</dbReference>
<keyword evidence="11" id="KW-0902">Two-component regulatory system</keyword>
<evidence type="ECO:0000256" key="7">
    <source>
        <dbReference type="ARBA" id="ARBA00022741"/>
    </source>
</evidence>
<feature type="modified residue" description="Phosphohistidine" evidence="13">
    <location>
        <position position="855"/>
    </location>
</feature>
<dbReference type="GO" id="GO:0000155">
    <property type="term" value="F:phosphorelay sensor kinase activity"/>
    <property type="evidence" value="ECO:0007669"/>
    <property type="project" value="InterPro"/>
</dbReference>
<keyword evidence="4 14" id="KW-0597">Phosphoprotein</keyword>